<gene>
    <name evidence="1" type="ORF">BN1086_04964</name>
</gene>
<reference evidence="1" key="1">
    <citation type="submission" date="2014-06" db="EMBL/GenBank/DDBJ databases">
        <authorList>
            <person name="Urmite Genomes Urmite Genomes"/>
        </authorList>
    </citation>
    <scope>NUCLEOTIDE SEQUENCE</scope>
</reference>
<proteinExistence type="predicted"/>
<dbReference type="AlphaFoldDB" id="A0A078LNJ3"/>
<organism evidence="1">
    <name type="scientific">Citrobacter koseri</name>
    <name type="common">Citrobacter diversus</name>
    <dbReference type="NCBI Taxonomy" id="545"/>
    <lineage>
        <taxon>Bacteria</taxon>
        <taxon>Pseudomonadati</taxon>
        <taxon>Pseudomonadota</taxon>
        <taxon>Gammaproteobacteria</taxon>
        <taxon>Enterobacterales</taxon>
        <taxon>Enterobacteriaceae</taxon>
        <taxon>Citrobacter</taxon>
    </lineage>
</organism>
<evidence type="ECO:0000313" key="1">
    <source>
        <dbReference type="EMBL" id="CDZ86711.1"/>
    </source>
</evidence>
<name>A0A078LNJ3_CITKO</name>
<dbReference type="PATRIC" id="fig|545.12.peg.5003"/>
<dbReference type="EMBL" id="LK931338">
    <property type="protein sequence ID" value="CDZ86711.1"/>
    <property type="molecule type" value="Genomic_DNA"/>
</dbReference>
<sequence length="91" mass="10384">MSQHRLTGLTPGGKVDVLLGWDSPMSWFFLVIEPESDELLYSNLYEQHPESLDLAHFQKVLERFGIKNINLSPGHESGLYELLQSDRVANK</sequence>
<protein>
    <submittedName>
        <fullName evidence="1">Uncharacterized protein</fullName>
    </submittedName>
</protein>
<accession>A0A078LNJ3</accession>